<sequence length="63" mass="7171">MTYSTNPDPLIRVKDAAEFLGIGKRTIHDLRARGELPEPTTITPRCKGWRQSILHAWLASREV</sequence>
<organism evidence="2 3">
    <name type="scientific">Aquipseudomonas alcaligenes</name>
    <name type="common">Pseudomonas alcaligenes</name>
    <dbReference type="NCBI Taxonomy" id="43263"/>
    <lineage>
        <taxon>Bacteria</taxon>
        <taxon>Pseudomonadati</taxon>
        <taxon>Pseudomonadota</taxon>
        <taxon>Gammaproteobacteria</taxon>
        <taxon>Pseudomonadales</taxon>
        <taxon>Pseudomonadaceae</taxon>
        <taxon>Aquipseudomonas</taxon>
    </lineage>
</organism>
<feature type="domain" description="Helix-turn-helix" evidence="1">
    <location>
        <begin position="12"/>
        <end position="39"/>
    </location>
</feature>
<gene>
    <name evidence="2" type="ORF">E6Q69_17040</name>
</gene>
<dbReference type="InterPro" id="IPR041657">
    <property type="entry name" value="HTH_17"/>
</dbReference>
<dbReference type="AlphaFoldDB" id="A0A5C7VTZ9"/>
<evidence type="ECO:0000259" key="1">
    <source>
        <dbReference type="Pfam" id="PF12728"/>
    </source>
</evidence>
<accession>A0A5C7VTZ9</accession>
<comment type="caution">
    <text evidence="2">The sequence shown here is derived from an EMBL/GenBank/DDBJ whole genome shotgun (WGS) entry which is preliminary data.</text>
</comment>
<evidence type="ECO:0000313" key="3">
    <source>
        <dbReference type="Proteomes" id="UP000321110"/>
    </source>
</evidence>
<dbReference type="Gene3D" id="1.10.238.160">
    <property type="match status" value="1"/>
</dbReference>
<name>A0A5C7VTZ9_AQUAC</name>
<reference evidence="2 3" key="1">
    <citation type="submission" date="2018-09" db="EMBL/GenBank/DDBJ databases">
        <title>Metagenome Assembled Genomes from an Advanced Water Purification Facility.</title>
        <authorList>
            <person name="Stamps B.W."/>
            <person name="Spear J.R."/>
        </authorList>
    </citation>
    <scope>NUCLEOTIDE SEQUENCE [LARGE SCALE GENOMIC DNA]</scope>
    <source>
        <strain evidence="2">Bin_52_1</strain>
    </source>
</reference>
<evidence type="ECO:0000313" key="2">
    <source>
        <dbReference type="EMBL" id="TXI28095.1"/>
    </source>
</evidence>
<dbReference type="Proteomes" id="UP000321110">
    <property type="component" value="Unassembled WGS sequence"/>
</dbReference>
<proteinExistence type="predicted"/>
<dbReference type="EMBL" id="SSFO01000286">
    <property type="protein sequence ID" value="TXI28095.1"/>
    <property type="molecule type" value="Genomic_DNA"/>
</dbReference>
<protein>
    <submittedName>
        <fullName evidence="2">Helix-turn-helix domain-containing protein</fullName>
    </submittedName>
</protein>
<dbReference type="Pfam" id="PF12728">
    <property type="entry name" value="HTH_17"/>
    <property type="match status" value="1"/>
</dbReference>